<protein>
    <submittedName>
        <fullName evidence="2">N-acetyltransferase</fullName>
    </submittedName>
</protein>
<comment type="caution">
    <text evidence="2">The sequence shown here is derived from an EMBL/GenBank/DDBJ whole genome shotgun (WGS) entry which is preliminary data.</text>
</comment>
<reference evidence="2" key="1">
    <citation type="submission" date="2021-01" db="EMBL/GenBank/DDBJ databases">
        <title>Whole genome shotgun sequence of Planosporangium mesophilum NBRC 109066.</title>
        <authorList>
            <person name="Komaki H."/>
            <person name="Tamura T."/>
        </authorList>
    </citation>
    <scope>NUCLEOTIDE SEQUENCE</scope>
    <source>
        <strain evidence="2">NBRC 109066</strain>
    </source>
</reference>
<dbReference type="GO" id="GO:0008999">
    <property type="term" value="F:protein-N-terminal-alanine acetyltransferase activity"/>
    <property type="evidence" value="ECO:0007669"/>
    <property type="project" value="TreeGrafter"/>
</dbReference>
<proteinExistence type="predicted"/>
<evidence type="ECO:0000313" key="2">
    <source>
        <dbReference type="EMBL" id="GII24555.1"/>
    </source>
</evidence>
<keyword evidence="3" id="KW-1185">Reference proteome</keyword>
<name>A0A8J3TNI8_9ACTN</name>
<dbReference type="GO" id="GO:0005737">
    <property type="term" value="C:cytoplasm"/>
    <property type="evidence" value="ECO:0007669"/>
    <property type="project" value="TreeGrafter"/>
</dbReference>
<dbReference type="Gene3D" id="3.40.630.30">
    <property type="match status" value="1"/>
</dbReference>
<dbReference type="AlphaFoldDB" id="A0A8J3TNI8"/>
<evidence type="ECO:0000313" key="3">
    <source>
        <dbReference type="Proteomes" id="UP000599074"/>
    </source>
</evidence>
<gene>
    <name evidence="2" type="ORF">Pme01_41520</name>
</gene>
<dbReference type="Proteomes" id="UP000599074">
    <property type="component" value="Unassembled WGS sequence"/>
</dbReference>
<dbReference type="InterPro" id="IPR051908">
    <property type="entry name" value="Ribosomal_N-acetyltransferase"/>
</dbReference>
<feature type="domain" description="N-acetyltransferase" evidence="1">
    <location>
        <begin position="27"/>
        <end position="194"/>
    </location>
</feature>
<dbReference type="SUPFAM" id="SSF55729">
    <property type="entry name" value="Acyl-CoA N-acyltransferases (Nat)"/>
    <property type="match status" value="1"/>
</dbReference>
<sequence length="196" mass="21804">MRTFAKAPYWQVTVKRFPPLTVATPRLYVRQLMAGDAEHVAEIFADRQTRRWLPFPTGDGPLDGRAWCAEIAEQARDHGDGDHYGVVRREDDRVVGCLWTRRTDWTARSTEVSYAIAAEARGFGVAAEAVDAVAIALILEHGFQRVEMRVAPGNLASRRVAEKAGFTYEGLLRNAGHVDGARVDVEVWSLVAADLR</sequence>
<dbReference type="EMBL" id="BOON01000039">
    <property type="protein sequence ID" value="GII24555.1"/>
    <property type="molecule type" value="Genomic_DNA"/>
</dbReference>
<accession>A0A8J3TNI8</accession>
<dbReference type="PROSITE" id="PS51186">
    <property type="entry name" value="GNAT"/>
    <property type="match status" value="1"/>
</dbReference>
<organism evidence="2 3">
    <name type="scientific">Planosporangium mesophilum</name>
    <dbReference type="NCBI Taxonomy" id="689768"/>
    <lineage>
        <taxon>Bacteria</taxon>
        <taxon>Bacillati</taxon>
        <taxon>Actinomycetota</taxon>
        <taxon>Actinomycetes</taxon>
        <taxon>Micromonosporales</taxon>
        <taxon>Micromonosporaceae</taxon>
        <taxon>Planosporangium</taxon>
    </lineage>
</organism>
<evidence type="ECO:0000259" key="1">
    <source>
        <dbReference type="PROSITE" id="PS51186"/>
    </source>
</evidence>
<dbReference type="GO" id="GO:1990189">
    <property type="term" value="F:protein N-terminal-serine acetyltransferase activity"/>
    <property type="evidence" value="ECO:0007669"/>
    <property type="project" value="TreeGrafter"/>
</dbReference>
<dbReference type="RefSeq" id="WP_168117026.1">
    <property type="nucleotide sequence ID" value="NZ_BOON01000039.1"/>
</dbReference>
<dbReference type="InterPro" id="IPR000182">
    <property type="entry name" value="GNAT_dom"/>
</dbReference>
<dbReference type="Pfam" id="PF13302">
    <property type="entry name" value="Acetyltransf_3"/>
    <property type="match status" value="1"/>
</dbReference>
<dbReference type="PANTHER" id="PTHR43441:SF10">
    <property type="entry name" value="ACETYLTRANSFERASE"/>
    <property type="match status" value="1"/>
</dbReference>
<dbReference type="PANTHER" id="PTHR43441">
    <property type="entry name" value="RIBOSOMAL-PROTEIN-SERINE ACETYLTRANSFERASE"/>
    <property type="match status" value="1"/>
</dbReference>
<dbReference type="InterPro" id="IPR016181">
    <property type="entry name" value="Acyl_CoA_acyltransferase"/>
</dbReference>